<protein>
    <recommendedName>
        <fullName evidence="3">Storkhead-box protein 1</fullName>
    </recommendedName>
</protein>
<dbReference type="AlphaFoldDB" id="A0AAN9TPP1"/>
<dbReference type="PANTHER" id="PTHR22437:SF0">
    <property type="entry name" value="FI21431P1"/>
    <property type="match status" value="1"/>
</dbReference>
<dbReference type="GO" id="GO:0005737">
    <property type="term" value="C:cytoplasm"/>
    <property type="evidence" value="ECO:0007669"/>
    <property type="project" value="TreeGrafter"/>
</dbReference>
<dbReference type="InterPro" id="IPR040126">
    <property type="entry name" value="STOX1/2"/>
</dbReference>
<comment type="caution">
    <text evidence="1">The sequence shown here is derived from an EMBL/GenBank/DDBJ whole genome shotgun (WGS) entry which is preliminary data.</text>
</comment>
<proteinExistence type="predicted"/>
<gene>
    <name evidence="1" type="ORF">V9T40_009357</name>
</gene>
<keyword evidence="2" id="KW-1185">Reference proteome</keyword>
<dbReference type="GO" id="GO:0005634">
    <property type="term" value="C:nucleus"/>
    <property type="evidence" value="ECO:0007669"/>
    <property type="project" value="TreeGrafter"/>
</dbReference>
<dbReference type="PANTHER" id="PTHR22437">
    <property type="entry name" value="WINGED HELIX DOMAIN-CONTAINING PROTEIN"/>
    <property type="match status" value="1"/>
</dbReference>
<dbReference type="Proteomes" id="UP001367676">
    <property type="component" value="Unassembled WGS sequence"/>
</dbReference>
<evidence type="ECO:0000313" key="2">
    <source>
        <dbReference type="Proteomes" id="UP001367676"/>
    </source>
</evidence>
<reference evidence="1 2" key="1">
    <citation type="submission" date="2024-03" db="EMBL/GenBank/DDBJ databases">
        <title>Adaptation during the transition from Ophiocordyceps entomopathogen to insect associate is accompanied by gene loss and intensified selection.</title>
        <authorList>
            <person name="Ward C.M."/>
            <person name="Onetto C.A."/>
            <person name="Borneman A.R."/>
        </authorList>
    </citation>
    <scope>NUCLEOTIDE SEQUENCE [LARGE SCALE GENOMIC DNA]</scope>
    <source>
        <strain evidence="1">AWRI1</strain>
        <tissue evidence="1">Single Adult Female</tissue>
    </source>
</reference>
<accession>A0AAN9TPP1</accession>
<dbReference type="GO" id="GO:0006357">
    <property type="term" value="P:regulation of transcription by RNA polymerase II"/>
    <property type="evidence" value="ECO:0007669"/>
    <property type="project" value="InterPro"/>
</dbReference>
<evidence type="ECO:0000313" key="1">
    <source>
        <dbReference type="EMBL" id="KAK7601916.1"/>
    </source>
</evidence>
<name>A0AAN9TPP1_9HEMI</name>
<dbReference type="GO" id="GO:0000977">
    <property type="term" value="F:RNA polymerase II transcription regulatory region sequence-specific DNA binding"/>
    <property type="evidence" value="ECO:0007669"/>
    <property type="project" value="TreeGrafter"/>
</dbReference>
<evidence type="ECO:0008006" key="3">
    <source>
        <dbReference type="Google" id="ProtNLM"/>
    </source>
</evidence>
<organism evidence="1 2">
    <name type="scientific">Parthenolecanium corni</name>
    <dbReference type="NCBI Taxonomy" id="536013"/>
    <lineage>
        <taxon>Eukaryota</taxon>
        <taxon>Metazoa</taxon>
        <taxon>Ecdysozoa</taxon>
        <taxon>Arthropoda</taxon>
        <taxon>Hexapoda</taxon>
        <taxon>Insecta</taxon>
        <taxon>Pterygota</taxon>
        <taxon>Neoptera</taxon>
        <taxon>Paraneoptera</taxon>
        <taxon>Hemiptera</taxon>
        <taxon>Sternorrhyncha</taxon>
        <taxon>Coccoidea</taxon>
        <taxon>Coccidae</taxon>
        <taxon>Parthenolecanium</taxon>
    </lineage>
</organism>
<sequence>MSGGCQSPLIMKRGRCHSPGISSKVSTSTTTPGTRCLVFLRRCLAIQLQKVGSFPNNSSTTTSATATSCTNGHFDGTVERDAPLYWMYDSGYLIFQGFLDANLKCFWNGALMEAMKILEFQGYIAPGVLLVSGSPCALEVVRAAWARNVLKPPNNYVISVVGE</sequence>
<dbReference type="EMBL" id="JBBCAQ010000010">
    <property type="protein sequence ID" value="KAK7601916.1"/>
    <property type="molecule type" value="Genomic_DNA"/>
</dbReference>